<name>F9W925_TRYCI</name>
<organism evidence="1 2">
    <name type="scientific">Trypanosoma congolense (strain IL3000)</name>
    <dbReference type="NCBI Taxonomy" id="1068625"/>
    <lineage>
        <taxon>Eukaryota</taxon>
        <taxon>Discoba</taxon>
        <taxon>Euglenozoa</taxon>
        <taxon>Kinetoplastea</taxon>
        <taxon>Metakinetoplastina</taxon>
        <taxon>Trypanosomatida</taxon>
        <taxon>Trypanosomatidae</taxon>
        <taxon>Trypanosoma</taxon>
        <taxon>Nannomonas</taxon>
    </lineage>
</organism>
<reference evidence="2" key="1">
    <citation type="submission" date="2011-07" db="EMBL/GenBank/DDBJ databases">
        <title>Divergent evolution of antigenic variation in African trypanosomes.</title>
        <authorList>
            <person name="Jackson A.P."/>
            <person name="Berry A."/>
            <person name="Allison H.C."/>
            <person name="Burton P."/>
            <person name="Anderson J."/>
            <person name="Aslett M."/>
            <person name="Brown R."/>
            <person name="Corton N."/>
            <person name="Harris D."/>
            <person name="Hauser H."/>
            <person name="Gamble J."/>
            <person name="Gilderthorp R."/>
            <person name="McQuillan J."/>
            <person name="Quail M.A."/>
            <person name="Sanders M."/>
            <person name="Van Tonder A."/>
            <person name="Ginger M.L."/>
            <person name="Donelson J.E."/>
            <person name="Field M.C."/>
            <person name="Barry J.D."/>
            <person name="Berriman M."/>
            <person name="Hertz-Fowler C."/>
        </authorList>
    </citation>
    <scope>NUCLEOTIDE SEQUENCE [LARGE SCALE GENOMIC DNA]</scope>
    <source>
        <strain evidence="2">IL3000</strain>
    </source>
</reference>
<dbReference type="EMBL" id="CAEQ01001254">
    <property type="protein sequence ID" value="CCD13714.1"/>
    <property type="molecule type" value="Genomic_DNA"/>
</dbReference>
<proteinExistence type="predicted"/>
<sequence length="143" mass="15272">MRCCPAYVRGGGCPETRTSVPTLGSECLPEGQHPYPSAWSTVRAWGMLLHSQPHIPKDSFPSGFPLSGGVGLARLFRVGRTTPNNSTSERDASHWRPLSCVQGGSWDASLIGGTMLHTSTFGKLSSSLGVVGRDEQDDEDTIA</sequence>
<protein>
    <submittedName>
        <fullName evidence="1">Uncharacterized protein</fullName>
    </submittedName>
</protein>
<dbReference type="AlphaFoldDB" id="F9W925"/>
<accession>F9W925</accession>
<reference evidence="1 2" key="2">
    <citation type="journal article" date="2012" name="Proc. Natl. Acad. Sci. U.S.A.">
        <title>Antigenic diversity is generated by distinct evolutionary mechanisms in African trypanosome species.</title>
        <authorList>
            <person name="Jackson A.P."/>
            <person name="Berry A."/>
            <person name="Aslett M."/>
            <person name="Allison H.C."/>
            <person name="Burton P."/>
            <person name="Vavrova-Anderson J."/>
            <person name="Brown R."/>
            <person name="Browne H."/>
            <person name="Corton N."/>
            <person name="Hauser H."/>
            <person name="Gamble J."/>
            <person name="Gilderthorp R."/>
            <person name="Marcello L."/>
            <person name="McQuillan J."/>
            <person name="Otto T.D."/>
            <person name="Quail M.A."/>
            <person name="Sanders M.J."/>
            <person name="van Tonder A."/>
            <person name="Ginger M.L."/>
            <person name="Field M.C."/>
            <person name="Barry J.D."/>
            <person name="Hertz-Fowler C."/>
            <person name="Berriman M."/>
        </authorList>
    </citation>
    <scope>NUCLEOTIDE SEQUENCE [LARGE SCALE GENOMIC DNA]</scope>
    <source>
        <strain evidence="1 2">IL3000</strain>
    </source>
</reference>
<comment type="caution">
    <text evidence="1">The sequence shown here is derived from an EMBL/GenBank/DDBJ whole genome shotgun (WGS) entry which is preliminary data.</text>
</comment>
<gene>
    <name evidence="1" type="ORF">TCIL3000_0_04710</name>
</gene>
<evidence type="ECO:0000313" key="1">
    <source>
        <dbReference type="EMBL" id="CCD13714.1"/>
    </source>
</evidence>
<keyword evidence="2" id="KW-1185">Reference proteome</keyword>
<dbReference type="Proteomes" id="UP000000702">
    <property type="component" value="Unassembled WGS sequence"/>
</dbReference>
<evidence type="ECO:0000313" key="2">
    <source>
        <dbReference type="Proteomes" id="UP000000702"/>
    </source>
</evidence>